<reference evidence="6" key="1">
    <citation type="submission" date="2016-12" db="EMBL/GenBank/DDBJ databases">
        <authorList>
            <person name="Varghese N."/>
            <person name="Submissions S."/>
        </authorList>
    </citation>
    <scope>NUCLEOTIDE SEQUENCE [LARGE SCALE GENOMIC DNA]</scope>
    <source>
        <strain evidence="6">DSM 13020</strain>
    </source>
</reference>
<evidence type="ECO:0000256" key="3">
    <source>
        <dbReference type="PIRSR" id="PIRSR601952-2"/>
    </source>
</evidence>
<name>A0A1M7RXQ4_FERGO</name>
<dbReference type="GO" id="GO:0004035">
    <property type="term" value="F:alkaline phosphatase activity"/>
    <property type="evidence" value="ECO:0007669"/>
    <property type="project" value="TreeGrafter"/>
</dbReference>
<keyword evidence="3" id="KW-0862">Zinc</keyword>
<dbReference type="OrthoDB" id="9794455at2"/>
<dbReference type="PANTHER" id="PTHR11596:SF5">
    <property type="entry name" value="ALKALINE PHOSPHATASE"/>
    <property type="match status" value="1"/>
</dbReference>
<dbReference type="SUPFAM" id="SSF53649">
    <property type="entry name" value="Alkaline phosphatase-like"/>
    <property type="match status" value="1"/>
</dbReference>
<dbReference type="AlphaFoldDB" id="A0A1M7RXQ4"/>
<dbReference type="STRING" id="1121883.SAMN02745226_00303"/>
<dbReference type="Pfam" id="PF00245">
    <property type="entry name" value="Alk_phosphatase"/>
    <property type="match status" value="1"/>
</dbReference>
<feature type="binding site" evidence="3">
    <location>
        <position position="126"/>
    </location>
    <ligand>
        <name>Mg(2+)</name>
        <dbReference type="ChEBI" id="CHEBI:18420"/>
    </ligand>
</feature>
<comment type="similarity">
    <text evidence="4">Belongs to the alkaline phosphatase family.</text>
</comment>
<feature type="active site" description="Phosphoserine intermediate" evidence="2">
    <location>
        <position position="73"/>
    </location>
</feature>
<dbReference type="PANTHER" id="PTHR11596">
    <property type="entry name" value="ALKALINE PHOSPHATASE"/>
    <property type="match status" value="1"/>
</dbReference>
<dbReference type="CDD" id="cd16012">
    <property type="entry name" value="ALP"/>
    <property type="match status" value="1"/>
</dbReference>
<feature type="binding site" evidence="3">
    <location>
        <position position="297"/>
    </location>
    <ligand>
        <name>Zn(2+)</name>
        <dbReference type="ChEBI" id="CHEBI:29105"/>
        <label>2</label>
    </ligand>
</feature>
<feature type="binding site" evidence="3">
    <location>
        <position position="32"/>
    </location>
    <ligand>
        <name>Mg(2+)</name>
        <dbReference type="ChEBI" id="CHEBI:18420"/>
    </ligand>
</feature>
<keyword evidence="6" id="KW-1185">Reference proteome</keyword>
<evidence type="ECO:0000313" key="5">
    <source>
        <dbReference type="EMBL" id="SHN50961.1"/>
    </source>
</evidence>
<feature type="binding site" evidence="3">
    <location>
        <position position="250"/>
    </location>
    <ligand>
        <name>Mg(2+)</name>
        <dbReference type="ChEBI" id="CHEBI:18420"/>
    </ligand>
</feature>
<evidence type="ECO:0000256" key="1">
    <source>
        <dbReference type="ARBA" id="ARBA00022553"/>
    </source>
</evidence>
<gene>
    <name evidence="5" type="ORF">SAMN02745226_00303</name>
</gene>
<feature type="binding site" evidence="3">
    <location>
        <position position="124"/>
    </location>
    <ligand>
        <name>Mg(2+)</name>
        <dbReference type="ChEBI" id="CHEBI:18420"/>
    </ligand>
</feature>
<keyword evidence="3" id="KW-0479">Metal-binding</keyword>
<dbReference type="InterPro" id="IPR017850">
    <property type="entry name" value="Alkaline_phosphatase_core_sf"/>
</dbReference>
<dbReference type="SMART" id="SM00098">
    <property type="entry name" value="alkPPc"/>
    <property type="match status" value="1"/>
</dbReference>
<feature type="binding site" evidence="3">
    <location>
        <position position="388"/>
    </location>
    <ligand>
        <name>Zn(2+)</name>
        <dbReference type="ChEBI" id="CHEBI:29105"/>
        <label>2</label>
    </ligand>
</feature>
<dbReference type="Gene3D" id="3.40.720.10">
    <property type="entry name" value="Alkaline Phosphatase, subunit A"/>
    <property type="match status" value="1"/>
</dbReference>
<dbReference type="RefSeq" id="WP_072757571.1">
    <property type="nucleotide sequence ID" value="NZ_FRDJ01000001.1"/>
</dbReference>
<dbReference type="EMBL" id="FRDJ01000001">
    <property type="protein sequence ID" value="SHN50961.1"/>
    <property type="molecule type" value="Genomic_DNA"/>
</dbReference>
<evidence type="ECO:0000313" key="6">
    <source>
        <dbReference type="Proteomes" id="UP000184207"/>
    </source>
</evidence>
<sequence>MFGVRAKFLSILLVIFLSVVALSLNIIYLVGDGMSFNQLLLASILEGRVLTTMTLPYTAITTTYSYDSWVTDSAPAGTALFSGFKTLNRAIGVFPNGEPITSIFEIAKNGGYKIGLAVTCRVTHATPASVYGHVSNRDDELTLAKQLAESGTVDVVFGGGWQWFLPTANGGRRTDGMNLIELMKQKGYEYVNSIDGLKSASSDKVLGLFAASHLEPVSSRPSSQPTLDLMTTKALEILSKSGEPFMLMVEGSQIDWEAHSNDFYGVWKETVEFDNAVKVALEFAKKDGNTLVIVTGDHETGGLSLSKGGYSINVELARKAKGTTQMFLSQYNISDKEKFVQGIKDWYGISISDAEYETLRKVSSSNLRRELARFVSEKVGFGWTTWDHTAAPVPVYAFGPGAQYFVGFMDNTDIPKLILKLTGLSTIKFPVVSAAGN</sequence>
<feature type="binding site" evidence="3">
    <location>
        <position position="259"/>
    </location>
    <ligand>
        <name>Zn(2+)</name>
        <dbReference type="ChEBI" id="CHEBI:29105"/>
        <label>2</label>
    </ligand>
</feature>
<proteinExistence type="inferred from homology"/>
<evidence type="ECO:0000256" key="4">
    <source>
        <dbReference type="RuleBase" id="RU003946"/>
    </source>
</evidence>
<keyword evidence="3" id="KW-0460">Magnesium</keyword>
<comment type="cofactor">
    <cofactor evidence="3">
        <name>Zn(2+)</name>
        <dbReference type="ChEBI" id="CHEBI:29105"/>
    </cofactor>
    <text evidence="3">Binds 2 Zn(2+) ions.</text>
</comment>
<protein>
    <submittedName>
        <fullName evidence="5">Alkaline phosphatase</fullName>
    </submittedName>
</protein>
<feature type="binding site" evidence="3">
    <location>
        <position position="298"/>
    </location>
    <ligand>
        <name>Zn(2+)</name>
        <dbReference type="ChEBI" id="CHEBI:29105"/>
        <label>2</label>
    </ligand>
</feature>
<keyword evidence="1" id="KW-0597">Phosphoprotein</keyword>
<dbReference type="GO" id="GO:0046872">
    <property type="term" value="F:metal ion binding"/>
    <property type="evidence" value="ECO:0007669"/>
    <property type="project" value="UniProtKB-KW"/>
</dbReference>
<feature type="binding site" evidence="3">
    <location>
        <position position="32"/>
    </location>
    <ligand>
        <name>Zn(2+)</name>
        <dbReference type="ChEBI" id="CHEBI:29105"/>
        <label>2</label>
    </ligand>
</feature>
<feature type="binding site" evidence="3">
    <location>
        <position position="255"/>
    </location>
    <ligand>
        <name>Zn(2+)</name>
        <dbReference type="ChEBI" id="CHEBI:29105"/>
        <label>2</label>
    </ligand>
</feature>
<dbReference type="Proteomes" id="UP000184207">
    <property type="component" value="Unassembled WGS sequence"/>
</dbReference>
<dbReference type="PRINTS" id="PR00113">
    <property type="entry name" value="ALKPHPHTASE"/>
</dbReference>
<dbReference type="Gene3D" id="1.10.60.40">
    <property type="match status" value="1"/>
</dbReference>
<evidence type="ECO:0000256" key="2">
    <source>
        <dbReference type="PIRSR" id="PIRSR601952-1"/>
    </source>
</evidence>
<accession>A0A1M7RXQ4</accession>
<comment type="cofactor">
    <cofactor evidence="3">
        <name>Mg(2+)</name>
        <dbReference type="ChEBI" id="CHEBI:18420"/>
    </cofactor>
    <text evidence="3">Binds 1 Mg(2+) ion.</text>
</comment>
<dbReference type="InterPro" id="IPR001952">
    <property type="entry name" value="Alkaline_phosphatase"/>
</dbReference>
<organism evidence="5 6">
    <name type="scientific">Fervidobacterium gondwanense DSM 13020</name>
    <dbReference type="NCBI Taxonomy" id="1121883"/>
    <lineage>
        <taxon>Bacteria</taxon>
        <taxon>Thermotogati</taxon>
        <taxon>Thermotogota</taxon>
        <taxon>Thermotogae</taxon>
        <taxon>Thermotogales</taxon>
        <taxon>Fervidobacteriaceae</taxon>
        <taxon>Fervidobacterium</taxon>
    </lineage>
</organism>